<dbReference type="Pfam" id="PF05742">
    <property type="entry name" value="TANGO2"/>
    <property type="match status" value="1"/>
</dbReference>
<dbReference type="WBParaSite" id="SMUV_0001013601-mRNA-1">
    <property type="protein sequence ID" value="SMUV_0001013601-mRNA-1"/>
    <property type="gene ID" value="SMUV_0001013601"/>
</dbReference>
<accession>A0A0N5AYT6</accession>
<dbReference type="GO" id="GO:0007030">
    <property type="term" value="P:Golgi organization"/>
    <property type="evidence" value="ECO:0007669"/>
    <property type="project" value="TreeGrafter"/>
</dbReference>
<dbReference type="PANTHER" id="PTHR17985:SF8">
    <property type="entry name" value="TRANSPORT AND GOLGI ORGANIZATION PROTEIN 2 HOMOLOG"/>
    <property type="match status" value="1"/>
</dbReference>
<name>A0A0N5AYT6_9BILA</name>
<protein>
    <submittedName>
        <fullName evidence="2">Transport and Golgi organization protein 2 homolog</fullName>
    </submittedName>
</protein>
<reference evidence="2" key="1">
    <citation type="submission" date="2017-02" db="UniProtKB">
        <authorList>
            <consortium name="WormBaseParasite"/>
        </authorList>
    </citation>
    <scope>IDENTIFICATION</scope>
</reference>
<dbReference type="GO" id="GO:0009306">
    <property type="term" value="P:protein secretion"/>
    <property type="evidence" value="ECO:0007669"/>
    <property type="project" value="TreeGrafter"/>
</dbReference>
<proteinExistence type="predicted"/>
<evidence type="ECO:0000313" key="2">
    <source>
        <dbReference type="WBParaSite" id="SMUV_0001013601-mRNA-1"/>
    </source>
</evidence>
<evidence type="ECO:0000313" key="1">
    <source>
        <dbReference type="Proteomes" id="UP000046393"/>
    </source>
</evidence>
<organism evidence="1 2">
    <name type="scientific">Syphacia muris</name>
    <dbReference type="NCBI Taxonomy" id="451379"/>
    <lineage>
        <taxon>Eukaryota</taxon>
        <taxon>Metazoa</taxon>
        <taxon>Ecdysozoa</taxon>
        <taxon>Nematoda</taxon>
        <taxon>Chromadorea</taxon>
        <taxon>Rhabditida</taxon>
        <taxon>Spirurina</taxon>
        <taxon>Oxyuridomorpha</taxon>
        <taxon>Oxyuroidea</taxon>
        <taxon>Oxyuridae</taxon>
        <taxon>Syphacia</taxon>
    </lineage>
</organism>
<keyword evidence="1" id="KW-1185">Reference proteome</keyword>
<dbReference type="PANTHER" id="PTHR17985">
    <property type="entry name" value="SER/THR-RICH PROTEIN T10 IN DGCR REGION"/>
    <property type="match status" value="1"/>
</dbReference>
<dbReference type="GO" id="GO:0005794">
    <property type="term" value="C:Golgi apparatus"/>
    <property type="evidence" value="ECO:0007669"/>
    <property type="project" value="TreeGrafter"/>
</dbReference>
<dbReference type="Proteomes" id="UP000046393">
    <property type="component" value="Unplaced"/>
</dbReference>
<dbReference type="STRING" id="451379.A0A0N5AYT6"/>
<dbReference type="InterPro" id="IPR008551">
    <property type="entry name" value="TANGO2"/>
</dbReference>
<sequence>MCVTFLCIDNEPDSNYKLILVNNRDEQLDRITSAAKWERGILAGRDEKDQCRGTWLCTDQKGRIGNLLTITVPFHQRKIKAPSRGVHGFGNCPPDKPFLKVQHGISLMQQVVEDVKCDDLNEKEVIERLLKVVTDRYMCYPDEQLRKQIGRSGEICKYRSSIYVQYPDGIRFGTRSHTVILVDRSNHMTFYEKRMAEAPIRLKDAKWADNIFHFDLSTL</sequence>
<dbReference type="AlphaFoldDB" id="A0A0N5AYT6"/>